<keyword evidence="5" id="KW-1185">Reference proteome</keyword>
<feature type="compositionally biased region" description="Low complexity" evidence="2">
    <location>
        <begin position="792"/>
        <end position="816"/>
    </location>
</feature>
<evidence type="ECO:0000313" key="5">
    <source>
        <dbReference type="Proteomes" id="UP000604046"/>
    </source>
</evidence>
<feature type="region of interest" description="Disordered" evidence="2">
    <location>
        <begin position="164"/>
        <end position="196"/>
    </location>
</feature>
<dbReference type="Proteomes" id="UP000604046">
    <property type="component" value="Unassembled WGS sequence"/>
</dbReference>
<reference evidence="4" key="1">
    <citation type="submission" date="2021-02" db="EMBL/GenBank/DDBJ databases">
        <authorList>
            <person name="Dougan E. K."/>
            <person name="Rhodes N."/>
            <person name="Thang M."/>
            <person name="Chan C."/>
        </authorList>
    </citation>
    <scope>NUCLEOTIDE SEQUENCE</scope>
</reference>
<evidence type="ECO:0000256" key="2">
    <source>
        <dbReference type="SAM" id="MobiDB-lite"/>
    </source>
</evidence>
<protein>
    <submittedName>
        <fullName evidence="4">Uncharacterized protein</fullName>
    </submittedName>
</protein>
<feature type="compositionally biased region" description="Pro residues" evidence="2">
    <location>
        <begin position="171"/>
        <end position="186"/>
    </location>
</feature>
<keyword evidence="1" id="KW-0175">Coiled coil</keyword>
<feature type="chain" id="PRO_5032894656" evidence="3">
    <location>
        <begin position="22"/>
        <end position="1259"/>
    </location>
</feature>
<feature type="signal peptide" evidence="3">
    <location>
        <begin position="1"/>
        <end position="21"/>
    </location>
</feature>
<feature type="region of interest" description="Disordered" evidence="2">
    <location>
        <begin position="359"/>
        <end position="405"/>
    </location>
</feature>
<keyword evidence="3" id="KW-0732">Signal</keyword>
<feature type="coiled-coil region" evidence="1">
    <location>
        <begin position="274"/>
        <end position="301"/>
    </location>
</feature>
<feature type="region of interest" description="Disordered" evidence="2">
    <location>
        <begin position="784"/>
        <end position="820"/>
    </location>
</feature>
<feature type="compositionally biased region" description="Low complexity" evidence="2">
    <location>
        <begin position="36"/>
        <end position="50"/>
    </location>
</feature>
<evidence type="ECO:0000256" key="1">
    <source>
        <dbReference type="SAM" id="Coils"/>
    </source>
</evidence>
<dbReference type="AlphaFoldDB" id="A0A812HT78"/>
<organism evidence="4 5">
    <name type="scientific">Symbiodinium natans</name>
    <dbReference type="NCBI Taxonomy" id="878477"/>
    <lineage>
        <taxon>Eukaryota</taxon>
        <taxon>Sar</taxon>
        <taxon>Alveolata</taxon>
        <taxon>Dinophyceae</taxon>
        <taxon>Suessiales</taxon>
        <taxon>Symbiodiniaceae</taxon>
        <taxon>Symbiodinium</taxon>
    </lineage>
</organism>
<accession>A0A812HT78</accession>
<feature type="compositionally biased region" description="Basic and acidic residues" evidence="2">
    <location>
        <begin position="373"/>
        <end position="387"/>
    </location>
</feature>
<dbReference type="EMBL" id="CAJNDS010000113">
    <property type="protein sequence ID" value="CAE6961055.1"/>
    <property type="molecule type" value="Genomic_DNA"/>
</dbReference>
<evidence type="ECO:0000313" key="4">
    <source>
        <dbReference type="EMBL" id="CAE6961055.1"/>
    </source>
</evidence>
<feature type="region of interest" description="Disordered" evidence="2">
    <location>
        <begin position="34"/>
        <end position="60"/>
    </location>
</feature>
<proteinExistence type="predicted"/>
<evidence type="ECO:0000256" key="3">
    <source>
        <dbReference type="SAM" id="SignalP"/>
    </source>
</evidence>
<comment type="caution">
    <text evidence="4">The sequence shown here is derived from an EMBL/GenBank/DDBJ whole genome shotgun (WGS) entry which is preliminary data.</text>
</comment>
<sequence length="1259" mass="138010">MHCRHILCAVFLLAIFDRCPEICNHTCFSSEPGIGSSQTSTQTENSSQDSVAHFSHKTGLRRDGPCLESYKKTGITSFQEYTAKQSQATAGQASTRRSNGIVVVRKLPKVLQSFGTVLLILWNQVGPDQRFDIHHQASGGTLEQQPTWTAIAKTQAVSQTKTVATDRMASLPPPPQPPTLTTPPPSTTTELASGSTVPPPFTDLMSMLMKTRDDLPPDVQAALDAHADFQHKTSAKNLHKVVAQQAAAKRGLADVRRSRTAFMSEWIQYLGALADLLQSQVNEKNKTLAELKETEDKWTTQLSTATKSLAMASKTDGTVIEVDDEAMEAEVAEVAEDEAKQKEAAARTEAQEARLAEQLHHAKRAAQEELDTIQDRERTPRRLRTEEPAAGPSLSRTGHDGQEAPRTNVVHSILGEADFVSRFMGPVLGICLAAEIRCDDIPYLSRNPFAMCDPRLVQHQGIEDRTMGIAEELDGWLPASAVVTNDHQCQDDSLWTNAPWEDGPFSIVQLFRRATCDLAKLHRAFLHAISTHAIHQHAPPRHETHGDSLVGIPCSLQDCDAGMHRTPPPLPHTQPVAPISQPDEDGTTVQAPGTFPDWLPASSAPSRQEIAQAHDGCPTVAISLPVPSSDVEAYIKGLGEQNEYAFFDTVDHYRRRQLLEGWGIREILADAIGHSTAQPITAASILQPALPDLPPIQIVLDSANLPPQWKTVPIDLRRTGFRICTIGVPQDSSAFEIAFRASQKCRTPPRLSNYVARSYWEFAPPGTVVFDPFQPEVLRRGPVILCSPRPGSPSQSEATPSSGSSTTAASETSSTSDQHFAETSVHLPTHDEDFTVAFHAVGHRPWTHSFSRLATPEQLARAAALHMQSITGEPGWRTQFLWRQPIVRDIDLRCLLTPMQGPAATGGIFLADFRRIFGPQLRNLAALPVTPNTPHTADNMCTAASRLLQEWAIHQPDFDFVVTTARRGALLVPACEELCAVTETVSVVQQLPGLRQHMLSHSPLARAPRGSVTRDTENLDTTSTTSSTTTIAQEEMPHHVLPLPPRNPLLVRLGIAGFGVFTVEFQGYPSAVDILARTWAAALQEGPLPTGLHIRLAPCQPQPWVSHRELLIFAHAPAHQSSHVFIWLDMRPGGLLSFRRVPQEATPQDIIADIPGCRCLFRNGARWTGDSPLRDGDHIASSPVPQAPDARSSDFFVQRIAGLGAFLLPLEVPETLCFESTRSFELDQDIARHEWQTAISLRARAHLDSAQRVIRGTSS</sequence>
<name>A0A812HT78_9DINO</name>
<gene>
    <name evidence="4" type="ORF">SNAT2548_LOCUS1956</name>
</gene>
<feature type="region of interest" description="Disordered" evidence="2">
    <location>
        <begin position="1006"/>
        <end position="1029"/>
    </location>
</feature>